<organism evidence="2 3">
    <name type="scientific">Vibrio lentus</name>
    <dbReference type="NCBI Taxonomy" id="136468"/>
    <lineage>
        <taxon>Bacteria</taxon>
        <taxon>Pseudomonadati</taxon>
        <taxon>Pseudomonadota</taxon>
        <taxon>Gammaproteobacteria</taxon>
        <taxon>Vibrionales</taxon>
        <taxon>Vibrionaceae</taxon>
        <taxon>Vibrio</taxon>
    </lineage>
</organism>
<dbReference type="EMBL" id="MCZJ01000013">
    <property type="protein sequence ID" value="PMM59512.1"/>
    <property type="molecule type" value="Genomic_DNA"/>
</dbReference>
<proteinExistence type="predicted"/>
<evidence type="ECO:0000256" key="1">
    <source>
        <dbReference type="SAM" id="Coils"/>
    </source>
</evidence>
<keyword evidence="1" id="KW-0175">Coiled coil</keyword>
<gene>
    <name evidence="2" type="ORF">BCT50_08555</name>
</gene>
<dbReference type="AlphaFoldDB" id="A0A855IS82"/>
<evidence type="ECO:0000313" key="3">
    <source>
        <dbReference type="Proteomes" id="UP000235554"/>
    </source>
</evidence>
<reference evidence="3" key="1">
    <citation type="submission" date="2016-07" db="EMBL/GenBank/DDBJ databases">
        <title>Nontailed viruses are major unrecognized killers of bacteria in the ocean.</title>
        <authorList>
            <person name="Kauffman K."/>
            <person name="Hussain F."/>
            <person name="Yang J."/>
            <person name="Arevalo P."/>
            <person name="Brown J."/>
            <person name="Cutler M."/>
            <person name="Kelly L."/>
            <person name="Polz M.F."/>
        </authorList>
    </citation>
    <scope>NUCLEOTIDE SEQUENCE [LARGE SCALE GENOMIC DNA]</scope>
    <source>
        <strain evidence="3">10N.261.48.A1</strain>
    </source>
</reference>
<dbReference type="Proteomes" id="UP000235554">
    <property type="component" value="Unassembled WGS sequence"/>
</dbReference>
<protein>
    <submittedName>
        <fullName evidence="2">Uncharacterized protein</fullName>
    </submittedName>
</protein>
<name>A0A855IS82_9VIBR</name>
<feature type="coiled-coil region" evidence="1">
    <location>
        <begin position="188"/>
        <end position="241"/>
    </location>
</feature>
<evidence type="ECO:0000313" key="2">
    <source>
        <dbReference type="EMBL" id="PMM59512.1"/>
    </source>
</evidence>
<sequence>MAREHYLLNKGHRNHKNTQEILNLFGSEDQSLNILRNCERYKLKQAAQRRGGRPPNQSVEFVFTLPKKIRPTPQQWRKIFNKLMVNLASHLNIPTSQLAPIVRAVLHQQDQNPVSKGSGDHIHVLAGKFTNNLTYLKELQRKSTTRLLKVAFNDAVLDIVGIDHRSYIPSKSYDGVAKNRVPSWKVKAVRKQENVQSQEQQLKRMINQANKWLAAFELGDSKQMNRQYNRLHQELLTLESSHDQNQSLIELSAALLSNIDKKSQRKERLKKLFASSQANF</sequence>
<accession>A0A855IS82</accession>
<comment type="caution">
    <text evidence="2">The sequence shown here is derived from an EMBL/GenBank/DDBJ whole genome shotgun (WGS) entry which is preliminary data.</text>
</comment>